<protein>
    <submittedName>
        <fullName evidence="2">Uncharacterized protein</fullName>
    </submittedName>
</protein>
<evidence type="ECO:0000313" key="3">
    <source>
        <dbReference type="Proteomes" id="UP000197138"/>
    </source>
</evidence>
<evidence type="ECO:0000256" key="1">
    <source>
        <dbReference type="SAM" id="MobiDB-lite"/>
    </source>
</evidence>
<feature type="region of interest" description="Disordered" evidence="1">
    <location>
        <begin position="1"/>
        <end position="78"/>
    </location>
</feature>
<comment type="caution">
    <text evidence="2">The sequence shown here is derived from an EMBL/GenBank/DDBJ whole genome shotgun (WGS) entry which is preliminary data.</text>
</comment>
<dbReference type="EMBL" id="MTKT01001810">
    <property type="protein sequence ID" value="OWM84013.1"/>
    <property type="molecule type" value="Genomic_DNA"/>
</dbReference>
<gene>
    <name evidence="2" type="ORF">CDL15_Pgr004444</name>
</gene>
<dbReference type="AlphaFoldDB" id="A0A218XGF7"/>
<feature type="region of interest" description="Disordered" evidence="1">
    <location>
        <begin position="142"/>
        <end position="162"/>
    </location>
</feature>
<name>A0A218XGF7_PUNGR</name>
<dbReference type="Proteomes" id="UP000197138">
    <property type="component" value="Unassembled WGS sequence"/>
</dbReference>
<sequence length="162" mass="17652">MVEGSDWSGEDSESEFGSDARNETVSDDSEDAACEPGPDECGEEDDEEELMAQLLDRIESGNILNPRDRESQNGGLIMNNQISSSSIYTWSSGPAVKPPPVFIPIHGINNQHMTQWHYCFCSGSQHGSYAFASDESSKCCQQFNSSETSPMQGPNNANDNSS</sequence>
<evidence type="ECO:0000313" key="2">
    <source>
        <dbReference type="EMBL" id="OWM84013.1"/>
    </source>
</evidence>
<feature type="compositionally biased region" description="Acidic residues" evidence="1">
    <location>
        <begin position="25"/>
        <end position="50"/>
    </location>
</feature>
<proteinExistence type="predicted"/>
<accession>A0A218XGF7</accession>
<organism evidence="2 3">
    <name type="scientific">Punica granatum</name>
    <name type="common">Pomegranate</name>
    <dbReference type="NCBI Taxonomy" id="22663"/>
    <lineage>
        <taxon>Eukaryota</taxon>
        <taxon>Viridiplantae</taxon>
        <taxon>Streptophyta</taxon>
        <taxon>Embryophyta</taxon>
        <taxon>Tracheophyta</taxon>
        <taxon>Spermatophyta</taxon>
        <taxon>Magnoliopsida</taxon>
        <taxon>eudicotyledons</taxon>
        <taxon>Gunneridae</taxon>
        <taxon>Pentapetalae</taxon>
        <taxon>rosids</taxon>
        <taxon>malvids</taxon>
        <taxon>Myrtales</taxon>
        <taxon>Lythraceae</taxon>
        <taxon>Punica</taxon>
    </lineage>
</organism>
<reference evidence="3" key="1">
    <citation type="journal article" date="2017" name="Plant J.">
        <title>The pomegranate (Punica granatum L.) genome and the genomics of punicalagin biosynthesis.</title>
        <authorList>
            <person name="Qin G."/>
            <person name="Xu C."/>
            <person name="Ming R."/>
            <person name="Tang H."/>
            <person name="Guyot R."/>
            <person name="Kramer E.M."/>
            <person name="Hu Y."/>
            <person name="Yi X."/>
            <person name="Qi Y."/>
            <person name="Xu X."/>
            <person name="Gao Z."/>
            <person name="Pan H."/>
            <person name="Jian J."/>
            <person name="Tian Y."/>
            <person name="Yue Z."/>
            <person name="Xu Y."/>
        </authorList>
    </citation>
    <scope>NUCLEOTIDE SEQUENCE [LARGE SCALE GENOMIC DNA]</scope>
    <source>
        <strain evidence="3">cv. Dabenzi</strain>
    </source>
</reference>